<feature type="region of interest" description="Disordered" evidence="1">
    <location>
        <begin position="521"/>
        <end position="566"/>
    </location>
</feature>
<comment type="caution">
    <text evidence="3">The sequence shown here is derived from an EMBL/GenBank/DDBJ whole genome shotgun (WGS) entry which is preliminary data.</text>
</comment>
<name>A0A9W7BQK8_9STRA</name>
<feature type="compositionally biased region" description="Low complexity" evidence="1">
    <location>
        <begin position="533"/>
        <end position="551"/>
    </location>
</feature>
<dbReference type="EMBL" id="BLQM01000475">
    <property type="protein sequence ID" value="GMH91614.1"/>
    <property type="molecule type" value="Genomic_DNA"/>
</dbReference>
<organism evidence="3 4">
    <name type="scientific">Triparma laevis f. inornata</name>
    <dbReference type="NCBI Taxonomy" id="1714386"/>
    <lineage>
        <taxon>Eukaryota</taxon>
        <taxon>Sar</taxon>
        <taxon>Stramenopiles</taxon>
        <taxon>Ochrophyta</taxon>
        <taxon>Bolidophyceae</taxon>
        <taxon>Parmales</taxon>
        <taxon>Triparmaceae</taxon>
        <taxon>Triparma</taxon>
    </lineage>
</organism>
<sequence>MDPMSSYLEKTDANSEASPESLSPVQGRNSNPYEVLAYDDSPASTVGRPSTTSVVAPPAPPFPPSPGQTLLTAVVSSTISSRASYVPPATTFAASTYHSAPSVHDVLFSPATASEIRKARARIEAENASKHTLTSHSSDELQSNAGMKDLESAKKAVTDSSTALAARLINISEKRKLFLSRRRNSIKEKTVRAKEAIGVDESFSGVFGKINEMEISTSSNADHPPPPAPAPTIHHSGSSRRKSFVARPLPLSNSEFGTGGQCGVPKINKRPATVPNSPMLGSRRKNPNRSTKNTSNLPPPSSTSKKQFKARPVPSSVRGSIKIGSQISRPASSRIASKRAVQNLVKGEPEKKQRIEGINPYKPFKARPLPSSNGDRGSGGVTGVPKMPKRSDELNEFIWTSDENIVIIVKFIIILMLVALLLAVVVRSSPGIRQLRSTIPKSPKLGVIHLDHTTTASSKPPAQRNRASVSTSISSLTQSTAPSIVKKSALNAKPFERDTLTGGSQASLEIAARIEAQKNKVKSEMSSKANGFKARPLPKTTTAPPAPLTLRDPNSTLNSVPSKTSTLKSTVRSRQRALFEAKRLRAERARHTKEEIRRIEKCLEEKDELEVLREQIKMPR</sequence>
<feature type="compositionally biased region" description="Polar residues" evidence="1">
    <location>
        <begin position="552"/>
        <end position="566"/>
    </location>
</feature>
<gene>
    <name evidence="3" type="ORF">TL16_g12105</name>
</gene>
<evidence type="ECO:0000313" key="4">
    <source>
        <dbReference type="Proteomes" id="UP001162640"/>
    </source>
</evidence>
<feature type="region of interest" description="Disordered" evidence="1">
    <location>
        <begin position="452"/>
        <end position="474"/>
    </location>
</feature>
<feature type="region of interest" description="Disordered" evidence="1">
    <location>
        <begin position="216"/>
        <end position="387"/>
    </location>
</feature>
<keyword evidence="2" id="KW-0472">Membrane</keyword>
<protein>
    <submittedName>
        <fullName evidence="3">Uncharacterized protein</fullName>
    </submittedName>
</protein>
<evidence type="ECO:0000256" key="2">
    <source>
        <dbReference type="SAM" id="Phobius"/>
    </source>
</evidence>
<dbReference type="AlphaFoldDB" id="A0A9W7BQK8"/>
<evidence type="ECO:0000256" key="1">
    <source>
        <dbReference type="SAM" id="MobiDB-lite"/>
    </source>
</evidence>
<feature type="region of interest" description="Disordered" evidence="1">
    <location>
        <begin position="1"/>
        <end position="65"/>
    </location>
</feature>
<feature type="compositionally biased region" description="Polar residues" evidence="1">
    <location>
        <begin position="14"/>
        <end position="32"/>
    </location>
</feature>
<keyword evidence="2" id="KW-0812">Transmembrane</keyword>
<feature type="compositionally biased region" description="Polar residues" evidence="1">
    <location>
        <begin position="323"/>
        <end position="335"/>
    </location>
</feature>
<keyword evidence="2" id="KW-1133">Transmembrane helix</keyword>
<dbReference type="Proteomes" id="UP001162640">
    <property type="component" value="Unassembled WGS sequence"/>
</dbReference>
<evidence type="ECO:0000313" key="3">
    <source>
        <dbReference type="EMBL" id="GMH91614.1"/>
    </source>
</evidence>
<proteinExistence type="predicted"/>
<accession>A0A9W7BQK8</accession>
<feature type="transmembrane region" description="Helical" evidence="2">
    <location>
        <begin position="405"/>
        <end position="426"/>
    </location>
</feature>
<reference evidence="4" key="1">
    <citation type="journal article" date="2023" name="Commun. Biol.">
        <title>Genome analysis of Parmales, the sister group of diatoms, reveals the evolutionary specialization of diatoms from phago-mixotrophs to photoautotrophs.</title>
        <authorList>
            <person name="Ban H."/>
            <person name="Sato S."/>
            <person name="Yoshikawa S."/>
            <person name="Yamada K."/>
            <person name="Nakamura Y."/>
            <person name="Ichinomiya M."/>
            <person name="Sato N."/>
            <person name="Blanc-Mathieu R."/>
            <person name="Endo H."/>
            <person name="Kuwata A."/>
            <person name="Ogata H."/>
        </authorList>
    </citation>
    <scope>NUCLEOTIDE SEQUENCE [LARGE SCALE GENOMIC DNA]</scope>
</reference>